<proteinExistence type="predicted"/>
<feature type="region of interest" description="Disordered" evidence="1">
    <location>
        <begin position="86"/>
        <end position="160"/>
    </location>
</feature>
<feature type="compositionally biased region" description="Basic residues" evidence="1">
    <location>
        <begin position="423"/>
        <end position="439"/>
    </location>
</feature>
<feature type="region of interest" description="Disordered" evidence="1">
    <location>
        <begin position="619"/>
        <end position="655"/>
    </location>
</feature>
<feature type="compositionally biased region" description="Polar residues" evidence="1">
    <location>
        <begin position="765"/>
        <end position="774"/>
    </location>
</feature>
<feature type="compositionally biased region" description="Polar residues" evidence="1">
    <location>
        <begin position="693"/>
        <end position="711"/>
    </location>
</feature>
<feature type="compositionally biased region" description="Low complexity" evidence="1">
    <location>
        <begin position="784"/>
        <end position="805"/>
    </location>
</feature>
<feature type="region of interest" description="Disordered" evidence="1">
    <location>
        <begin position="224"/>
        <end position="302"/>
    </location>
</feature>
<feature type="compositionally biased region" description="Polar residues" evidence="1">
    <location>
        <begin position="536"/>
        <end position="545"/>
    </location>
</feature>
<feature type="compositionally biased region" description="Basic and acidic residues" evidence="1">
    <location>
        <begin position="478"/>
        <end position="491"/>
    </location>
</feature>
<accession>A0AAN7DS61</accession>
<feature type="region of interest" description="Disordered" evidence="1">
    <location>
        <begin position="320"/>
        <end position="344"/>
    </location>
</feature>
<dbReference type="InterPro" id="IPR036020">
    <property type="entry name" value="WW_dom_sf"/>
</dbReference>
<dbReference type="PROSITE" id="PS01159">
    <property type="entry name" value="WW_DOMAIN_1"/>
    <property type="match status" value="1"/>
</dbReference>
<feature type="compositionally biased region" description="Low complexity" evidence="1">
    <location>
        <begin position="237"/>
        <end position="252"/>
    </location>
</feature>
<evidence type="ECO:0000256" key="1">
    <source>
        <dbReference type="SAM" id="MobiDB-lite"/>
    </source>
</evidence>
<feature type="compositionally biased region" description="Low complexity" evidence="1">
    <location>
        <begin position="579"/>
        <end position="591"/>
    </location>
</feature>
<feature type="compositionally biased region" description="Basic and acidic residues" evidence="1">
    <location>
        <begin position="253"/>
        <end position="266"/>
    </location>
</feature>
<gene>
    <name evidence="3" type="primary">YOP1_1</name>
    <name evidence="3" type="ORF">ATC70_008163</name>
</gene>
<reference evidence="3 4" key="1">
    <citation type="submission" date="2022-11" db="EMBL/GenBank/DDBJ databases">
        <title>Mucor velutinosus strain NIH1002 WGS.</title>
        <authorList>
            <person name="Subramanian P."/>
            <person name="Mullikin J.C."/>
            <person name="Segre J.A."/>
            <person name="Zelazny A.M."/>
        </authorList>
    </citation>
    <scope>NUCLEOTIDE SEQUENCE [LARGE SCALE GENOMIC DNA]</scope>
    <source>
        <strain evidence="3 4">NIH1002</strain>
    </source>
</reference>
<dbReference type="PROSITE" id="PS50020">
    <property type="entry name" value="WW_DOMAIN_2"/>
    <property type="match status" value="1"/>
</dbReference>
<feature type="compositionally biased region" description="Polar residues" evidence="1">
    <location>
        <begin position="364"/>
        <end position="373"/>
    </location>
</feature>
<dbReference type="Gene3D" id="2.20.70.10">
    <property type="match status" value="1"/>
</dbReference>
<feature type="compositionally biased region" description="Basic residues" evidence="1">
    <location>
        <begin position="1021"/>
        <end position="1030"/>
    </location>
</feature>
<organism evidence="3 4">
    <name type="scientific">Mucor velutinosus</name>
    <dbReference type="NCBI Taxonomy" id="708070"/>
    <lineage>
        <taxon>Eukaryota</taxon>
        <taxon>Fungi</taxon>
        <taxon>Fungi incertae sedis</taxon>
        <taxon>Mucoromycota</taxon>
        <taxon>Mucoromycotina</taxon>
        <taxon>Mucoromycetes</taxon>
        <taxon>Mucorales</taxon>
        <taxon>Mucorineae</taxon>
        <taxon>Mucoraceae</taxon>
        <taxon>Mucor</taxon>
    </lineage>
</organism>
<dbReference type="EMBL" id="JASEJX010000011">
    <property type="protein sequence ID" value="KAK4520035.1"/>
    <property type="molecule type" value="Genomic_DNA"/>
</dbReference>
<keyword evidence="4" id="KW-1185">Reference proteome</keyword>
<comment type="caution">
    <text evidence="3">The sequence shown here is derived from an EMBL/GenBank/DDBJ whole genome shotgun (WGS) entry which is preliminary data.</text>
</comment>
<feature type="region of interest" description="Disordered" evidence="1">
    <location>
        <begin position="764"/>
        <end position="820"/>
    </location>
</feature>
<dbReference type="Proteomes" id="UP001304243">
    <property type="component" value="Unassembled WGS sequence"/>
</dbReference>
<feature type="compositionally biased region" description="Low complexity" evidence="1">
    <location>
        <begin position="128"/>
        <end position="143"/>
    </location>
</feature>
<feature type="compositionally biased region" description="Basic and acidic residues" evidence="1">
    <location>
        <begin position="275"/>
        <end position="293"/>
    </location>
</feature>
<protein>
    <submittedName>
        <fullName evidence="3">ER membrane protein DP1/Yop1</fullName>
    </submittedName>
</protein>
<evidence type="ECO:0000259" key="2">
    <source>
        <dbReference type="PROSITE" id="PS50020"/>
    </source>
</evidence>
<dbReference type="CDD" id="cd00201">
    <property type="entry name" value="WW"/>
    <property type="match status" value="1"/>
</dbReference>
<feature type="compositionally biased region" description="Basic and acidic residues" evidence="1">
    <location>
        <begin position="546"/>
        <end position="555"/>
    </location>
</feature>
<feature type="region of interest" description="Disordered" evidence="1">
    <location>
        <begin position="1"/>
        <end position="62"/>
    </location>
</feature>
<dbReference type="GeneID" id="89951849"/>
<name>A0AAN7DS61_9FUNG</name>
<feature type="region of interest" description="Disordered" evidence="1">
    <location>
        <begin position="692"/>
        <end position="727"/>
    </location>
</feature>
<dbReference type="SUPFAM" id="SSF51045">
    <property type="entry name" value="WW domain"/>
    <property type="match status" value="1"/>
</dbReference>
<feature type="compositionally biased region" description="Low complexity" evidence="1">
    <location>
        <begin position="34"/>
        <end position="43"/>
    </location>
</feature>
<feature type="compositionally biased region" description="Low complexity" evidence="1">
    <location>
        <begin position="512"/>
        <end position="535"/>
    </location>
</feature>
<feature type="region of interest" description="Disordered" evidence="1">
    <location>
        <begin position="1018"/>
        <end position="1060"/>
    </location>
</feature>
<feature type="compositionally biased region" description="Low complexity" evidence="1">
    <location>
        <begin position="103"/>
        <end position="112"/>
    </location>
</feature>
<feature type="compositionally biased region" description="Polar residues" evidence="1">
    <location>
        <begin position="113"/>
        <end position="122"/>
    </location>
</feature>
<feature type="region of interest" description="Disordered" evidence="1">
    <location>
        <begin position="360"/>
        <end position="596"/>
    </location>
</feature>
<dbReference type="AlphaFoldDB" id="A0AAN7DS61"/>
<feature type="domain" description="WW" evidence="2">
    <location>
        <begin position="1028"/>
        <end position="1060"/>
    </location>
</feature>
<sequence>MSYNSSASEEQQQLPEVFRRLGKTVPPRERRSYSGSQPPQGSGFRFVRPFQAKPHYPPPNDFHHANYNNIVIQASIPSPPLYHRPQMNNENNTMGFHTTFRSNGNNNNNNNNSLKMDNTQSIPVPYHSPASSSISSSTPLSSSPLPPQNGFSFIPKDTNSNPNPIISFIRNPNTGAMPSTAYSTPYQFFGNGNVNQVSMNSGQQVLHPSPPVAASAPVSNVATTSADVSSAPPPSPQATISGASVVSSSSSNAKKESTASSSDKKTSSPSTSSSRKSEQTKLQKRVPNDHGSSDENQEEAPFHQRDILAKSIKIIASRPLGSADKTSCRKHTRHSDSEISNGSDEEIIVNRKIVVASDDMDLDCQSNGRNSSPIRKKQRRLISPTIPERRTSLSDGSDDDDSPNTKSRYIMRSPSPMSEDRHRRSLSRTRSRSRARSRSRSLSPLRQTRQRRRSVSFARQDRDHSPGSSSDEELAPFLRREADRYVPDYHRRPLPPQWRKKSPPARKPPSLSPAETNAVKKSSSSSSPLAKKSASTNSNMSINDRLNQDRPKDLRSYPPLGTSPMSFNNPRSRAEAETSPSSKQSSAKKSSPLISHNIITKCSPSVAKAKSTSAAASSALNTKKNASPASEAAQSTLQPNGTKPDSTNSIDNDTNLIPIKQETTTQSIIEQPKPVATLNKVRNIDAMAGIETPSRQTTPAMSMDGSASVTRVNHGHASPDTSSNKPTAVYAPKATVAAETTAPHQQRKRKAFSDTLIGNDAEANANVSTSSPATSFVKPLVNGTPTNTLTATTTINATSTTPSPAVSGSSQPAKRATITPEARAAIRKRAAKEQERLDQERLRQLDIEDRDDIVMDIACPASQYRSSAVTMANKDPVMNVSENQINKSTELMQTMTTMADPTNMTPYSPKRNNDDATTNDEQVAVPIVNHPTLVLNMTNPENAPSPDTTTAVGTNSAFTNLATSSDNMSVPDGNITEQTKSMPLQTLPPASSSSSSSSSILEAPIAHVSIAVAAAAVTKPAAKKNSRRRLPTPWKVKMNDSGDIYYHNPVTGEETFARPE</sequence>
<dbReference type="RefSeq" id="XP_064686701.1">
    <property type="nucleotide sequence ID" value="XM_064827417.1"/>
</dbReference>
<evidence type="ECO:0000313" key="3">
    <source>
        <dbReference type="EMBL" id="KAK4520035.1"/>
    </source>
</evidence>
<dbReference type="InterPro" id="IPR001202">
    <property type="entry name" value="WW_dom"/>
</dbReference>
<feature type="compositionally biased region" description="Polar residues" evidence="1">
    <location>
        <begin position="632"/>
        <end position="655"/>
    </location>
</feature>
<feature type="compositionally biased region" description="Polar residues" evidence="1">
    <location>
        <begin position="1"/>
        <end position="14"/>
    </location>
</feature>
<feature type="compositionally biased region" description="Polar residues" evidence="1">
    <location>
        <begin position="86"/>
        <end position="102"/>
    </location>
</feature>
<evidence type="ECO:0000313" key="4">
    <source>
        <dbReference type="Proteomes" id="UP001304243"/>
    </source>
</evidence>